<evidence type="ECO:0000256" key="5">
    <source>
        <dbReference type="ARBA" id="ARBA00023242"/>
    </source>
</evidence>
<accession>A0A9Q0NXK1</accession>
<evidence type="ECO:0000256" key="1">
    <source>
        <dbReference type="ARBA" id="ARBA00004123"/>
    </source>
</evidence>
<evidence type="ECO:0000313" key="6">
    <source>
        <dbReference type="EMBL" id="KAJ6677755.1"/>
    </source>
</evidence>
<dbReference type="EMBL" id="JAPFFL010000014">
    <property type="protein sequence ID" value="KAJ6677755.1"/>
    <property type="molecule type" value="Genomic_DNA"/>
</dbReference>
<organism evidence="6 7">
    <name type="scientific">Salix viminalis</name>
    <name type="common">Common osier</name>
    <name type="synonym">Basket willow</name>
    <dbReference type="NCBI Taxonomy" id="40686"/>
    <lineage>
        <taxon>Eukaryota</taxon>
        <taxon>Viridiplantae</taxon>
        <taxon>Streptophyta</taxon>
        <taxon>Embryophyta</taxon>
        <taxon>Tracheophyta</taxon>
        <taxon>Spermatophyta</taxon>
        <taxon>Magnoliopsida</taxon>
        <taxon>eudicotyledons</taxon>
        <taxon>Gunneridae</taxon>
        <taxon>Pentapetalae</taxon>
        <taxon>rosids</taxon>
        <taxon>fabids</taxon>
        <taxon>Malpighiales</taxon>
        <taxon>Salicaceae</taxon>
        <taxon>Saliceae</taxon>
        <taxon>Salix</taxon>
    </lineage>
</organism>
<proteinExistence type="predicted"/>
<dbReference type="Proteomes" id="UP001151529">
    <property type="component" value="Chromosome 7"/>
</dbReference>
<keyword evidence="2" id="KW-0805">Transcription regulation</keyword>
<dbReference type="GO" id="GO:0003677">
    <property type="term" value="F:DNA binding"/>
    <property type="evidence" value="ECO:0007669"/>
    <property type="project" value="UniProtKB-KW"/>
</dbReference>
<keyword evidence="7" id="KW-1185">Reference proteome</keyword>
<name>A0A9Q0NXK1_SALVM</name>
<evidence type="ECO:0000256" key="3">
    <source>
        <dbReference type="ARBA" id="ARBA00023125"/>
    </source>
</evidence>
<evidence type="ECO:0008006" key="8">
    <source>
        <dbReference type="Google" id="ProtNLM"/>
    </source>
</evidence>
<protein>
    <recommendedName>
        <fullName evidence="8">TF-B3 domain-containing protein</fullName>
    </recommendedName>
</protein>
<dbReference type="GO" id="GO:0005634">
    <property type="term" value="C:nucleus"/>
    <property type="evidence" value="ECO:0007669"/>
    <property type="project" value="UniProtKB-SubCell"/>
</dbReference>
<comment type="subcellular location">
    <subcellularLocation>
        <location evidence="1">Nucleus</location>
    </subcellularLocation>
</comment>
<reference evidence="6" key="2">
    <citation type="journal article" date="2023" name="Int. J. Mol. Sci.">
        <title>De Novo Assembly and Annotation of 11 Diverse Shrub Willow (Salix) Genomes Reveals Novel Gene Organization in Sex-Linked Regions.</title>
        <authorList>
            <person name="Hyden B."/>
            <person name="Feng K."/>
            <person name="Yates T.B."/>
            <person name="Jawdy S."/>
            <person name="Cereghino C."/>
            <person name="Smart L.B."/>
            <person name="Muchero W."/>
        </authorList>
    </citation>
    <scope>NUCLEOTIDE SEQUENCE [LARGE SCALE GENOMIC DNA]</scope>
    <source>
        <tissue evidence="6">Shoot tip</tissue>
    </source>
</reference>
<gene>
    <name evidence="6" type="ORF">OIU85_008342</name>
</gene>
<comment type="caution">
    <text evidence="6">The sequence shown here is derived from an EMBL/GenBank/DDBJ whole genome shotgun (WGS) entry which is preliminary data.</text>
</comment>
<dbReference type="InterPro" id="IPR015300">
    <property type="entry name" value="DNA-bd_pseudobarrel_sf"/>
</dbReference>
<keyword evidence="4" id="KW-0804">Transcription</keyword>
<dbReference type="OrthoDB" id="954231at2759"/>
<evidence type="ECO:0000256" key="4">
    <source>
        <dbReference type="ARBA" id="ARBA00023163"/>
    </source>
</evidence>
<reference evidence="6" key="1">
    <citation type="submission" date="2022-11" db="EMBL/GenBank/DDBJ databases">
        <authorList>
            <person name="Hyden B.L."/>
            <person name="Feng K."/>
            <person name="Yates T."/>
            <person name="Jawdy S."/>
            <person name="Smart L.B."/>
            <person name="Muchero W."/>
        </authorList>
    </citation>
    <scope>NUCLEOTIDE SEQUENCE</scope>
    <source>
        <tissue evidence="6">Shoot tip</tissue>
    </source>
</reference>
<feature type="non-terminal residue" evidence="6">
    <location>
        <position position="1"/>
    </location>
</feature>
<keyword evidence="5" id="KW-0539">Nucleus</keyword>
<keyword evidence="3" id="KW-0238">DNA-binding</keyword>
<dbReference type="AlphaFoldDB" id="A0A9Q0NXK1"/>
<sequence>VVSGLFEWGEGETLSIILRQAIPLEECGEFRLCTRNHVHEKPVIRGEWLNYVREKGLTVNDFIILTKVEDAEHGVSYNIRVQPNSELAL</sequence>
<evidence type="ECO:0000313" key="7">
    <source>
        <dbReference type="Proteomes" id="UP001151529"/>
    </source>
</evidence>
<dbReference type="SUPFAM" id="SSF101936">
    <property type="entry name" value="DNA-binding pseudobarrel domain"/>
    <property type="match status" value="1"/>
</dbReference>
<evidence type="ECO:0000256" key="2">
    <source>
        <dbReference type="ARBA" id="ARBA00023015"/>
    </source>
</evidence>